<keyword evidence="10" id="KW-1185">Reference proteome</keyword>
<dbReference type="Proteomes" id="UP001419268">
    <property type="component" value="Unassembled WGS sequence"/>
</dbReference>
<dbReference type="AlphaFoldDB" id="A0AAP0LA90"/>
<dbReference type="Pfam" id="PF08627">
    <property type="entry name" value="CRT-like"/>
    <property type="match status" value="1"/>
</dbReference>
<feature type="transmembrane region" description="Helical" evidence="8">
    <location>
        <begin position="198"/>
        <end position="218"/>
    </location>
</feature>
<proteinExistence type="inferred from homology"/>
<dbReference type="InterPro" id="IPR013936">
    <property type="entry name" value="CRT-like"/>
</dbReference>
<keyword evidence="3" id="KW-0813">Transport</keyword>
<comment type="caution">
    <text evidence="9">The sequence shown here is derived from an EMBL/GenBank/DDBJ whole genome shotgun (WGS) entry which is preliminary data.</text>
</comment>
<dbReference type="PANTHER" id="PTHR31326">
    <property type="entry name" value="PROTEIN CLT2, CHLOROPLASTIC"/>
    <property type="match status" value="1"/>
</dbReference>
<feature type="transmembrane region" description="Helical" evidence="8">
    <location>
        <begin position="403"/>
        <end position="426"/>
    </location>
</feature>
<feature type="transmembrane region" description="Helical" evidence="8">
    <location>
        <begin position="318"/>
        <end position="339"/>
    </location>
</feature>
<dbReference type="EMBL" id="JBBNAG010000001">
    <property type="protein sequence ID" value="KAK9166667.1"/>
    <property type="molecule type" value="Genomic_DNA"/>
</dbReference>
<keyword evidence="6 8" id="KW-0472">Membrane</keyword>
<evidence type="ECO:0000256" key="4">
    <source>
        <dbReference type="ARBA" id="ARBA00022692"/>
    </source>
</evidence>
<accession>A0AAP0LA90</accession>
<protein>
    <submittedName>
        <fullName evidence="9">Uncharacterized protein</fullName>
    </submittedName>
</protein>
<reference evidence="9 10" key="1">
    <citation type="submission" date="2024-01" db="EMBL/GenBank/DDBJ databases">
        <title>Genome assemblies of Stephania.</title>
        <authorList>
            <person name="Yang L."/>
        </authorList>
    </citation>
    <scope>NUCLEOTIDE SEQUENCE [LARGE SCALE GENOMIC DNA]</scope>
    <source>
        <strain evidence="9">JXDWG</strain>
        <tissue evidence="9">Leaf</tissue>
    </source>
</reference>
<organism evidence="9 10">
    <name type="scientific">Stephania cephalantha</name>
    <dbReference type="NCBI Taxonomy" id="152367"/>
    <lineage>
        <taxon>Eukaryota</taxon>
        <taxon>Viridiplantae</taxon>
        <taxon>Streptophyta</taxon>
        <taxon>Embryophyta</taxon>
        <taxon>Tracheophyta</taxon>
        <taxon>Spermatophyta</taxon>
        <taxon>Magnoliopsida</taxon>
        <taxon>Ranunculales</taxon>
        <taxon>Menispermaceae</taxon>
        <taxon>Menispermoideae</taxon>
        <taxon>Cissampelideae</taxon>
        <taxon>Stephania</taxon>
    </lineage>
</organism>
<evidence type="ECO:0000256" key="3">
    <source>
        <dbReference type="ARBA" id="ARBA00022448"/>
    </source>
</evidence>
<evidence type="ECO:0000256" key="6">
    <source>
        <dbReference type="ARBA" id="ARBA00023136"/>
    </source>
</evidence>
<feature type="transmembrane region" description="Helical" evidence="8">
    <location>
        <begin position="127"/>
        <end position="145"/>
    </location>
</feature>
<evidence type="ECO:0000313" key="10">
    <source>
        <dbReference type="Proteomes" id="UP001419268"/>
    </source>
</evidence>
<feature type="transmembrane region" description="Helical" evidence="8">
    <location>
        <begin position="432"/>
        <end position="452"/>
    </location>
</feature>
<feature type="region of interest" description="Disordered" evidence="7">
    <location>
        <begin position="1"/>
        <end position="21"/>
    </location>
</feature>
<comment type="subcellular location">
    <subcellularLocation>
        <location evidence="1">Membrane</location>
        <topology evidence="1">Multi-pass membrane protein</topology>
    </subcellularLocation>
</comment>
<comment type="similarity">
    <text evidence="2">Belongs to the CRT-like transporter family.</text>
</comment>
<feature type="transmembrane region" description="Helical" evidence="8">
    <location>
        <begin position="224"/>
        <end position="242"/>
    </location>
</feature>
<evidence type="ECO:0000256" key="2">
    <source>
        <dbReference type="ARBA" id="ARBA00006690"/>
    </source>
</evidence>
<name>A0AAP0LA90_9MAGN</name>
<gene>
    <name evidence="9" type="ORF">Scep_001858</name>
</gene>
<evidence type="ECO:0000256" key="7">
    <source>
        <dbReference type="SAM" id="MobiDB-lite"/>
    </source>
</evidence>
<feature type="transmembrane region" description="Helical" evidence="8">
    <location>
        <begin position="157"/>
        <end position="177"/>
    </location>
</feature>
<evidence type="ECO:0000256" key="5">
    <source>
        <dbReference type="ARBA" id="ARBA00022989"/>
    </source>
</evidence>
<sequence length="462" mass="50354">MKKHLPHVTQHHSCTHNCKAKKKKKKKKVMEVLLSSVNLVPTLPYKSQSANAIFTNSLPLISFRTPQFSGYSSTSSPSLRSSIVHFTRVSLKKRLFKHEFVGATDFRVRSSREDPNVVTQSSNNAQIVAGSAMVVVLAVANRVLYKLALVPMKEYPFFLAQVTTFGYVIIYFSILLVRYFADIVNDEMLAIPKSRFMVIGILEALGVAAGMSSGAMLPGPAIPILNQTFLVWQLMFSTLILGRKYSFNQVTGCVLVATGVTLAVASGANEGQMLSDIDFVWPALMIASSAFQAGASILKEFVFIDATKRLKGKQLDIFVVNSFGSAFQALFLLLFLPFLSNLKGIQFHELPSYMKSGVACLLNIGGTAIGCSGAPWLPLLFISINMAFNISLLNLVKISSAVVSSLAATLSVPITIYVLTLPLPYIPEATRMSPFFLFGSATLVLGLVLYNLPLVSKGSRNV</sequence>
<dbReference type="GO" id="GO:0016020">
    <property type="term" value="C:membrane"/>
    <property type="evidence" value="ECO:0007669"/>
    <property type="project" value="UniProtKB-SubCell"/>
</dbReference>
<evidence type="ECO:0000256" key="8">
    <source>
        <dbReference type="SAM" id="Phobius"/>
    </source>
</evidence>
<evidence type="ECO:0000256" key="1">
    <source>
        <dbReference type="ARBA" id="ARBA00004141"/>
    </source>
</evidence>
<evidence type="ECO:0000313" key="9">
    <source>
        <dbReference type="EMBL" id="KAK9166667.1"/>
    </source>
</evidence>
<dbReference type="PANTHER" id="PTHR31326:SF1">
    <property type="entry name" value="PROTEIN CLT2, CHLOROPLASTIC"/>
    <property type="match status" value="1"/>
</dbReference>
<feature type="transmembrane region" description="Helical" evidence="8">
    <location>
        <begin position="249"/>
        <end position="267"/>
    </location>
</feature>
<keyword evidence="4 8" id="KW-0812">Transmembrane</keyword>
<feature type="transmembrane region" description="Helical" evidence="8">
    <location>
        <begin position="279"/>
        <end position="298"/>
    </location>
</feature>
<keyword evidence="5 8" id="KW-1133">Transmembrane helix</keyword>